<comment type="caution">
    <text evidence="1">The sequence shown here is derived from an EMBL/GenBank/DDBJ whole genome shotgun (WGS) entry which is preliminary data.</text>
</comment>
<protein>
    <submittedName>
        <fullName evidence="1">Uncharacterized protein</fullName>
    </submittedName>
</protein>
<sequence>MTSASLDNLLLLACVADEVSRFEGRLEEISRTICTGIIPPEDEMLTPNMPALPNYTDQFELRKAGIPDFLPLGPNIPVLPASAPREDKLWAGSNESSKGKLKVEVVPSKHSKGDHKHDEKLDWEQTIAAKMSTCIVELKAEMIASYFSDSNTSFSEALRTRFPVSAVRTPIN</sequence>
<dbReference type="EMBL" id="JAYKXP010000040">
    <property type="protein sequence ID" value="KAK7039110.1"/>
    <property type="molecule type" value="Genomic_DNA"/>
</dbReference>
<accession>A0AAW0CJ27</accession>
<organism evidence="1 2">
    <name type="scientific">Paramarasmius palmivorus</name>
    <dbReference type="NCBI Taxonomy" id="297713"/>
    <lineage>
        <taxon>Eukaryota</taxon>
        <taxon>Fungi</taxon>
        <taxon>Dikarya</taxon>
        <taxon>Basidiomycota</taxon>
        <taxon>Agaricomycotina</taxon>
        <taxon>Agaricomycetes</taxon>
        <taxon>Agaricomycetidae</taxon>
        <taxon>Agaricales</taxon>
        <taxon>Marasmiineae</taxon>
        <taxon>Marasmiaceae</taxon>
        <taxon>Paramarasmius</taxon>
    </lineage>
</organism>
<evidence type="ECO:0000313" key="1">
    <source>
        <dbReference type="EMBL" id="KAK7039110.1"/>
    </source>
</evidence>
<dbReference type="Proteomes" id="UP001383192">
    <property type="component" value="Unassembled WGS sequence"/>
</dbReference>
<reference evidence="1 2" key="1">
    <citation type="submission" date="2024-01" db="EMBL/GenBank/DDBJ databases">
        <title>A draft genome for a cacao thread blight-causing isolate of Paramarasmius palmivorus.</title>
        <authorList>
            <person name="Baruah I.K."/>
            <person name="Bukari Y."/>
            <person name="Amoako-Attah I."/>
            <person name="Meinhardt L.W."/>
            <person name="Bailey B.A."/>
            <person name="Cohen S.P."/>
        </authorList>
    </citation>
    <scope>NUCLEOTIDE SEQUENCE [LARGE SCALE GENOMIC DNA]</scope>
    <source>
        <strain evidence="1 2">GH-12</strain>
    </source>
</reference>
<keyword evidence="2" id="KW-1185">Reference proteome</keyword>
<evidence type="ECO:0000313" key="2">
    <source>
        <dbReference type="Proteomes" id="UP001383192"/>
    </source>
</evidence>
<gene>
    <name evidence="1" type="ORF">VNI00_010294</name>
</gene>
<dbReference type="AlphaFoldDB" id="A0AAW0CJ27"/>
<proteinExistence type="predicted"/>
<name>A0AAW0CJ27_9AGAR</name>